<evidence type="ECO:0000313" key="2">
    <source>
        <dbReference type="EMBL" id="KAJ3609163.1"/>
    </source>
</evidence>
<name>A0A9Q0IT06_9TELE</name>
<dbReference type="AlphaFoldDB" id="A0A9Q0IT06"/>
<sequence>MVPMGTVATGNRFRRGAWKRRVFAAAASSLSAYVLCLRRLRYAGYADNASTARGERRVTGDGRRMRPSHRL</sequence>
<proteinExistence type="predicted"/>
<reference evidence="2" key="1">
    <citation type="submission" date="2022-07" db="EMBL/GenBank/DDBJ databases">
        <title>Chromosome-level genome of Muraenolepis orangiensis.</title>
        <authorList>
            <person name="Kim J."/>
        </authorList>
    </citation>
    <scope>NUCLEOTIDE SEQUENCE</scope>
    <source>
        <strain evidence="2">KU_S4_2022</strain>
        <tissue evidence="2">Muscle</tissue>
    </source>
</reference>
<evidence type="ECO:0000256" key="1">
    <source>
        <dbReference type="SAM" id="MobiDB-lite"/>
    </source>
</evidence>
<keyword evidence="3" id="KW-1185">Reference proteome</keyword>
<protein>
    <submittedName>
        <fullName evidence="2">Uncharacterized protein</fullName>
    </submittedName>
</protein>
<feature type="region of interest" description="Disordered" evidence="1">
    <location>
        <begin position="49"/>
        <end position="71"/>
    </location>
</feature>
<evidence type="ECO:0000313" key="3">
    <source>
        <dbReference type="Proteomes" id="UP001148018"/>
    </source>
</evidence>
<feature type="compositionally biased region" description="Basic and acidic residues" evidence="1">
    <location>
        <begin position="53"/>
        <end position="64"/>
    </location>
</feature>
<comment type="caution">
    <text evidence="2">The sequence shown here is derived from an EMBL/GenBank/DDBJ whole genome shotgun (WGS) entry which is preliminary data.</text>
</comment>
<dbReference type="Proteomes" id="UP001148018">
    <property type="component" value="Unassembled WGS sequence"/>
</dbReference>
<dbReference type="EMBL" id="JANIIK010000039">
    <property type="protein sequence ID" value="KAJ3609163.1"/>
    <property type="molecule type" value="Genomic_DNA"/>
</dbReference>
<accession>A0A9Q0IT06</accession>
<organism evidence="2 3">
    <name type="scientific">Muraenolepis orangiensis</name>
    <name type="common">Patagonian moray cod</name>
    <dbReference type="NCBI Taxonomy" id="630683"/>
    <lineage>
        <taxon>Eukaryota</taxon>
        <taxon>Metazoa</taxon>
        <taxon>Chordata</taxon>
        <taxon>Craniata</taxon>
        <taxon>Vertebrata</taxon>
        <taxon>Euteleostomi</taxon>
        <taxon>Actinopterygii</taxon>
        <taxon>Neopterygii</taxon>
        <taxon>Teleostei</taxon>
        <taxon>Neoteleostei</taxon>
        <taxon>Acanthomorphata</taxon>
        <taxon>Zeiogadaria</taxon>
        <taxon>Gadariae</taxon>
        <taxon>Gadiformes</taxon>
        <taxon>Muraenolepidoidei</taxon>
        <taxon>Muraenolepididae</taxon>
        <taxon>Muraenolepis</taxon>
    </lineage>
</organism>
<gene>
    <name evidence="2" type="ORF">NHX12_023687</name>
</gene>